<dbReference type="OrthoDB" id="1647889at2"/>
<evidence type="ECO:0000313" key="2">
    <source>
        <dbReference type="EMBL" id="MSC34966.1"/>
    </source>
</evidence>
<name>A0A6N7SBP3_9FIRM</name>
<dbReference type="AlphaFoldDB" id="A0A6N7SBP3"/>
<reference evidence="3 4" key="1">
    <citation type="journal article" date="2019" name="Nat. Med.">
        <title>A library of human gut bacterial isolates paired with longitudinal multiomics data enables mechanistic microbiome research.</title>
        <authorList>
            <person name="Poyet M."/>
            <person name="Groussin M."/>
            <person name="Gibbons S.M."/>
            <person name="Avila-Pacheco J."/>
            <person name="Jiang X."/>
            <person name="Kearney S.M."/>
            <person name="Perrotta A.R."/>
            <person name="Berdy B."/>
            <person name="Zhao S."/>
            <person name="Lieberman T.D."/>
            <person name="Swanson P.K."/>
            <person name="Smith M."/>
            <person name="Roesemann S."/>
            <person name="Alexander J.E."/>
            <person name="Rich S.A."/>
            <person name="Livny J."/>
            <person name="Vlamakis H."/>
            <person name="Clish C."/>
            <person name="Bullock K."/>
            <person name="Deik A."/>
            <person name="Scott J."/>
            <person name="Pierce K.A."/>
            <person name="Xavier R.J."/>
            <person name="Alm E.J."/>
        </authorList>
    </citation>
    <scope>NUCLEOTIDE SEQUENCE [LARGE SCALE GENOMIC DNA]</scope>
    <source>
        <strain evidence="1 3">BIOML-A4</strain>
        <strain evidence="2 4">BIOML-A5</strain>
    </source>
</reference>
<comment type="caution">
    <text evidence="1">The sequence shown here is derived from an EMBL/GenBank/DDBJ whole genome shotgun (WGS) entry which is preliminary data.</text>
</comment>
<proteinExistence type="predicted"/>
<dbReference type="Proteomes" id="UP000433575">
    <property type="component" value="Unassembled WGS sequence"/>
</dbReference>
<dbReference type="Proteomes" id="UP000480929">
    <property type="component" value="Unassembled WGS sequence"/>
</dbReference>
<gene>
    <name evidence="2" type="ORF">GKD88_17755</name>
    <name evidence="1" type="ORF">GKE08_17845</name>
</gene>
<dbReference type="EMBL" id="WKPJ01000047">
    <property type="protein sequence ID" value="MSA91189.1"/>
    <property type="molecule type" value="Genomic_DNA"/>
</dbReference>
<keyword evidence="4" id="KW-1185">Reference proteome</keyword>
<sequence length="92" mass="10338">MKRFFLDAFLILIVVSIGSTLNQQQPESTIQQRIEAFNQQIEKQEVIEPPVHRASMYQIQENTAGQLGANISEMVIRVVEDSVSMIASAFGQ</sequence>
<accession>A0A6N7SBP3</accession>
<evidence type="ECO:0000313" key="4">
    <source>
        <dbReference type="Proteomes" id="UP000480929"/>
    </source>
</evidence>
<dbReference type="EMBL" id="WKPI01000050">
    <property type="protein sequence ID" value="MSC34966.1"/>
    <property type="molecule type" value="Genomic_DNA"/>
</dbReference>
<evidence type="ECO:0000313" key="3">
    <source>
        <dbReference type="Proteomes" id="UP000433575"/>
    </source>
</evidence>
<organism evidence="1 3">
    <name type="scientific">Holdemania massiliensis</name>
    <dbReference type="NCBI Taxonomy" id="1468449"/>
    <lineage>
        <taxon>Bacteria</taxon>
        <taxon>Bacillati</taxon>
        <taxon>Bacillota</taxon>
        <taxon>Erysipelotrichia</taxon>
        <taxon>Erysipelotrichales</taxon>
        <taxon>Erysipelotrichaceae</taxon>
        <taxon>Holdemania</taxon>
    </lineage>
</organism>
<dbReference type="RefSeq" id="WP_154240534.1">
    <property type="nucleotide sequence ID" value="NZ_CAUFAO010000001.1"/>
</dbReference>
<evidence type="ECO:0000313" key="1">
    <source>
        <dbReference type="EMBL" id="MSA91189.1"/>
    </source>
</evidence>
<protein>
    <submittedName>
        <fullName evidence="1">Uncharacterized protein</fullName>
    </submittedName>
</protein>